<dbReference type="PANTHER" id="PTHR13520:SF0">
    <property type="entry name" value="RAD50-INTERACTING PROTEIN 1"/>
    <property type="match status" value="1"/>
</dbReference>
<protein>
    <recommendedName>
        <fullName evidence="4">RAD50-interacting protein 1</fullName>
    </recommendedName>
</protein>
<feature type="coiled-coil region" evidence="1">
    <location>
        <begin position="11"/>
        <end position="45"/>
    </location>
</feature>
<evidence type="ECO:0000256" key="1">
    <source>
        <dbReference type="SAM" id="Coils"/>
    </source>
</evidence>
<keyword evidence="1" id="KW-0175">Coiled coil</keyword>
<dbReference type="OrthoDB" id="2189254at2759"/>
<dbReference type="GO" id="GO:0006890">
    <property type="term" value="P:retrograde vesicle-mediated transport, Golgi to endoplasmic reticulum"/>
    <property type="evidence" value="ECO:0007669"/>
    <property type="project" value="InterPro"/>
</dbReference>
<dbReference type="GO" id="GO:0060628">
    <property type="term" value="P:regulation of ER to Golgi vesicle-mediated transport"/>
    <property type="evidence" value="ECO:0007669"/>
    <property type="project" value="TreeGrafter"/>
</dbReference>
<dbReference type="EMBL" id="CADEPI010000310">
    <property type="protein sequence ID" value="CAB3383433.1"/>
    <property type="molecule type" value="Genomic_DNA"/>
</dbReference>
<dbReference type="InterPro" id="IPR007528">
    <property type="entry name" value="RINT1_Tip20"/>
</dbReference>
<sequence length="684" mass="77568">MEVDDTETLMLEAVRELNEELGSDVDKAREAYDRYVAEKHEIEQMLDVASSAARVSAAVQEVEAVASQVAMVVGQYDALSVHSRGQLEEQLQAQVERVSQLEAAVAYLKRIQELEAVSNQLEAAFHNERHVMELLGQLAKMGAALAGSNCHHLTSFYAETQGYWHTLIKEKLSSEFDEVLKEIKWPIVADVTFTPSAEVETRFETLVELLLLLEITEGQQEVARNQSALLSDFLPPPLPLQLMVRPLRRRFLYHFSGPRQTNRLDKPEWFMAQVLAWIKEHVAFLSQRVQPVLDRVKGEDAPSAQIEFARALVQFVLEKLHSELPLLEQDDALFAHAVDETLAFDKELRVGLGYPPGQPGVVGVLTQAPVFVKWIAMEKKYAGERMDRMLSSETAWQALASQEEQLKVTECADAFIALLTTMTDRFRNLPQPGHRLQYVELQLELIEEWRLRLVQILREERLLPLASRLPAILNSVSYVSAVLREWAEKPLLLQLQLYRQGHVQGCVFDEALHLLDSLSSELLDTLTEAVLLDVKAKSREYRKDRWFCMTSDENSLTPSACAEMLFAKAWHSLALYLSQFLMEELVFENWFSLGGGCQFQYDLIHGLFPLFGQFTTRPDNLFKPLKEACILLTLASGSAKLLAEVLRDDQDSTDALAEIGVHRLNPQEAREILSRRNDISASDL</sequence>
<evidence type="ECO:0000313" key="2">
    <source>
        <dbReference type="EMBL" id="CAB3383433.1"/>
    </source>
</evidence>
<dbReference type="Proteomes" id="UP000494165">
    <property type="component" value="Unassembled WGS sequence"/>
</dbReference>
<comment type="caution">
    <text evidence="2">The sequence shown here is derived from an EMBL/GenBank/DDBJ whole genome shotgun (WGS) entry which is preliminary data.</text>
</comment>
<name>A0A8S1DI92_9INSE</name>
<accession>A0A8S1DI92</accession>
<gene>
    <name evidence="2" type="ORF">CLODIP_2_CD02139</name>
</gene>
<reference evidence="2 3" key="1">
    <citation type="submission" date="2020-04" db="EMBL/GenBank/DDBJ databases">
        <authorList>
            <person name="Alioto T."/>
            <person name="Alioto T."/>
            <person name="Gomez Garrido J."/>
        </authorList>
    </citation>
    <scope>NUCLEOTIDE SEQUENCE [LARGE SCALE GENOMIC DNA]</scope>
</reference>
<organism evidence="2 3">
    <name type="scientific">Cloeon dipterum</name>
    <dbReference type="NCBI Taxonomy" id="197152"/>
    <lineage>
        <taxon>Eukaryota</taxon>
        <taxon>Metazoa</taxon>
        <taxon>Ecdysozoa</taxon>
        <taxon>Arthropoda</taxon>
        <taxon>Hexapoda</taxon>
        <taxon>Insecta</taxon>
        <taxon>Pterygota</taxon>
        <taxon>Palaeoptera</taxon>
        <taxon>Ephemeroptera</taxon>
        <taxon>Pisciforma</taxon>
        <taxon>Baetidae</taxon>
        <taxon>Cloeon</taxon>
    </lineage>
</organism>
<dbReference type="PROSITE" id="PS51386">
    <property type="entry name" value="RINT1_TIP20"/>
    <property type="match status" value="1"/>
</dbReference>
<evidence type="ECO:0008006" key="4">
    <source>
        <dbReference type="Google" id="ProtNLM"/>
    </source>
</evidence>
<dbReference type="GO" id="GO:0006888">
    <property type="term" value="P:endoplasmic reticulum to Golgi vesicle-mediated transport"/>
    <property type="evidence" value="ECO:0007669"/>
    <property type="project" value="InterPro"/>
</dbReference>
<keyword evidence="3" id="KW-1185">Reference proteome</keyword>
<dbReference type="Pfam" id="PF04437">
    <property type="entry name" value="RINT1_TIP1"/>
    <property type="match status" value="1"/>
</dbReference>
<dbReference type="PANTHER" id="PTHR13520">
    <property type="entry name" value="RAD50-INTERACTING PROTEIN 1 RINT-1"/>
    <property type="match status" value="1"/>
</dbReference>
<dbReference type="GO" id="GO:0070939">
    <property type="term" value="C:Dsl1/NZR complex"/>
    <property type="evidence" value="ECO:0007669"/>
    <property type="project" value="InterPro"/>
</dbReference>
<evidence type="ECO:0000313" key="3">
    <source>
        <dbReference type="Proteomes" id="UP000494165"/>
    </source>
</evidence>
<feature type="coiled-coil region" evidence="1">
    <location>
        <begin position="84"/>
        <end position="124"/>
    </location>
</feature>
<dbReference type="AlphaFoldDB" id="A0A8S1DI92"/>
<proteinExistence type="predicted"/>